<organism evidence="9 10">
    <name type="scientific">Sulfuriferula nivalis</name>
    <dbReference type="NCBI Taxonomy" id="2675298"/>
    <lineage>
        <taxon>Bacteria</taxon>
        <taxon>Pseudomonadati</taxon>
        <taxon>Pseudomonadota</taxon>
        <taxon>Betaproteobacteria</taxon>
        <taxon>Nitrosomonadales</taxon>
        <taxon>Sulfuricellaceae</taxon>
        <taxon>Sulfuriferula</taxon>
    </lineage>
</organism>
<dbReference type="GO" id="GO:0003755">
    <property type="term" value="F:peptidyl-prolyl cis-trans isomerase activity"/>
    <property type="evidence" value="ECO:0007669"/>
    <property type="project" value="UniProtKB-UniRule"/>
</dbReference>
<evidence type="ECO:0000256" key="1">
    <source>
        <dbReference type="ARBA" id="ARBA00022729"/>
    </source>
</evidence>
<dbReference type="RefSeq" id="WP_162085698.1">
    <property type="nucleotide sequence ID" value="NZ_AP021881.1"/>
</dbReference>
<dbReference type="InterPro" id="IPR000297">
    <property type="entry name" value="PPIase_PpiC"/>
</dbReference>
<dbReference type="GO" id="GO:0051082">
    <property type="term" value="F:unfolded protein binding"/>
    <property type="evidence" value="ECO:0007669"/>
    <property type="project" value="UniProtKB-UniRule"/>
</dbReference>
<dbReference type="Proteomes" id="UP000463939">
    <property type="component" value="Chromosome"/>
</dbReference>
<evidence type="ECO:0000256" key="5">
    <source>
        <dbReference type="ARBA" id="ARBA00023186"/>
    </source>
</evidence>
<dbReference type="SUPFAM" id="SSF109998">
    <property type="entry name" value="Triger factor/SurA peptide-binding domain-like"/>
    <property type="match status" value="1"/>
</dbReference>
<evidence type="ECO:0000256" key="3">
    <source>
        <dbReference type="ARBA" id="ARBA00022764"/>
    </source>
</evidence>
<dbReference type="KEGG" id="sniv:SFSGTM_27040"/>
<evidence type="ECO:0000313" key="10">
    <source>
        <dbReference type="Proteomes" id="UP000463939"/>
    </source>
</evidence>
<dbReference type="Gene3D" id="1.10.4030.10">
    <property type="entry name" value="Porin chaperone SurA, peptide-binding domain"/>
    <property type="match status" value="1"/>
</dbReference>
<dbReference type="SUPFAM" id="SSF54534">
    <property type="entry name" value="FKBP-like"/>
    <property type="match status" value="2"/>
</dbReference>
<dbReference type="EC" id="5.2.1.8" evidence="7"/>
<feature type="signal peptide" evidence="7">
    <location>
        <begin position="1"/>
        <end position="22"/>
    </location>
</feature>
<dbReference type="InterPro" id="IPR027304">
    <property type="entry name" value="Trigger_fact/SurA_dom_sf"/>
</dbReference>
<keyword evidence="10" id="KW-1185">Reference proteome</keyword>
<sequence precursor="true">MKSNKFKTLFALLACLPVMAFAASNAPLQLSSELGASASKIEPLDHIVAVVNDEVITQHDLDARYQRAVTQLESRKTPLPPRDVLQKQLLERMINDSIQLQLADQTGIKVDASMLDKAIDRIAAQNKMSLEQFRDALAKEGVDFASFREDIRKEIILNRLREREVDNKINVTESEVDAYLDAQAKQGADIEYNTAHILIRIPENATTEQIQAAYAKAQKVLKEIRAGGDFAQISASYSDSPNALEGGAMGWKHGSEIPTLFSQVLVNMKPGETSDILRSNNGFHLIKLIDKRGQAAATIIPQTHARHILIKTNEVVSESDAKNRLLQIRERLENGSVKFEDMARQYSNDGSAAKGGDLGWLSPGETVPEFERAMNALKPGEISQPILTPFGYHLIQVIERRDEDVTKERQRMLARQALRERKIDEAQEDWIRQLRDSAFVEYRDGTQ</sequence>
<dbReference type="GO" id="GO:0006457">
    <property type="term" value="P:protein folding"/>
    <property type="evidence" value="ECO:0007669"/>
    <property type="project" value="UniProtKB-UniRule"/>
</dbReference>
<evidence type="ECO:0000256" key="4">
    <source>
        <dbReference type="ARBA" id="ARBA00023110"/>
    </source>
</evidence>
<dbReference type="PANTHER" id="PTHR47637">
    <property type="entry name" value="CHAPERONE SURA"/>
    <property type="match status" value="1"/>
</dbReference>
<feature type="chain" id="PRO_5033192854" description="Chaperone SurA" evidence="7">
    <location>
        <begin position="23"/>
        <end position="447"/>
    </location>
</feature>
<dbReference type="Gene3D" id="3.10.50.40">
    <property type="match status" value="2"/>
</dbReference>
<keyword evidence="2 7" id="KW-0677">Repeat</keyword>
<dbReference type="GO" id="GO:0050821">
    <property type="term" value="P:protein stabilization"/>
    <property type="evidence" value="ECO:0007669"/>
    <property type="project" value="InterPro"/>
</dbReference>
<reference evidence="10" key="1">
    <citation type="submission" date="2019-11" db="EMBL/GenBank/DDBJ databases">
        <title>Isolation and characterization of a novel species in the genus Sulfuriferula.</title>
        <authorList>
            <person name="Mochizuki J."/>
            <person name="Kojima H."/>
            <person name="Fukui M."/>
        </authorList>
    </citation>
    <scope>NUCLEOTIDE SEQUENCE [LARGE SCALE GENOMIC DNA]</scope>
    <source>
        <strain evidence="10">SGTM</strain>
    </source>
</reference>
<dbReference type="AlphaFoldDB" id="A0A809RK95"/>
<feature type="domain" description="PpiC" evidence="8">
    <location>
        <begin position="189"/>
        <end position="290"/>
    </location>
</feature>
<comment type="domain">
    <text evidence="7">The PPIase activity resides only in the second parvulin domain. The N-terminal region and the C-terminal tail are necessary and sufficient for the chaperone activity of SurA. The PPIase activity is dispensable for SurA to function as a chaperone. The N-terminal region and the C-terminal tail are also required for porin recognition.</text>
</comment>
<dbReference type="Pfam" id="PF00639">
    <property type="entry name" value="Rotamase"/>
    <property type="match status" value="2"/>
</dbReference>
<evidence type="ECO:0000256" key="2">
    <source>
        <dbReference type="ARBA" id="ARBA00022737"/>
    </source>
</evidence>
<dbReference type="HAMAP" id="MF_01183">
    <property type="entry name" value="Chaperone_SurA"/>
    <property type="match status" value="1"/>
</dbReference>
<dbReference type="PANTHER" id="PTHR47637:SF1">
    <property type="entry name" value="CHAPERONE SURA"/>
    <property type="match status" value="1"/>
</dbReference>
<dbReference type="InterPro" id="IPR015391">
    <property type="entry name" value="SurA_N"/>
</dbReference>
<dbReference type="GO" id="GO:0042277">
    <property type="term" value="F:peptide binding"/>
    <property type="evidence" value="ECO:0007669"/>
    <property type="project" value="InterPro"/>
</dbReference>
<evidence type="ECO:0000259" key="8">
    <source>
        <dbReference type="PROSITE" id="PS50198"/>
    </source>
</evidence>
<feature type="domain" description="PpiC" evidence="8">
    <location>
        <begin position="300"/>
        <end position="399"/>
    </location>
</feature>
<comment type="function">
    <text evidence="7">Chaperone involved in the correct folding and assembly of outer membrane proteins. Recognizes specific patterns of aromatic residues and the orientation of their side chains, which are found more frequently in integral outer membrane proteins. May act in both early periplasmic and late outer membrane-associated steps of protein maturation.</text>
</comment>
<comment type="subcellular location">
    <subcellularLocation>
        <location evidence="7">Periplasm</location>
    </subcellularLocation>
    <text evidence="7">Is capable of associating with the outer membrane.</text>
</comment>
<evidence type="ECO:0000313" key="9">
    <source>
        <dbReference type="EMBL" id="BBP01996.1"/>
    </source>
</evidence>
<dbReference type="GO" id="GO:0043165">
    <property type="term" value="P:Gram-negative-bacterium-type cell outer membrane assembly"/>
    <property type="evidence" value="ECO:0007669"/>
    <property type="project" value="InterPro"/>
</dbReference>
<comment type="catalytic activity">
    <reaction evidence="7">
        <text>[protein]-peptidylproline (omega=180) = [protein]-peptidylproline (omega=0)</text>
        <dbReference type="Rhea" id="RHEA:16237"/>
        <dbReference type="Rhea" id="RHEA-COMP:10747"/>
        <dbReference type="Rhea" id="RHEA-COMP:10748"/>
        <dbReference type="ChEBI" id="CHEBI:83833"/>
        <dbReference type="ChEBI" id="CHEBI:83834"/>
        <dbReference type="EC" id="5.2.1.8"/>
    </reaction>
</comment>
<gene>
    <name evidence="7 9" type="primary">surA</name>
    <name evidence="9" type="ORF">SFSGTM_27040</name>
</gene>
<keyword evidence="5 7" id="KW-0143">Chaperone</keyword>
<dbReference type="Pfam" id="PF09312">
    <property type="entry name" value="SurA_N"/>
    <property type="match status" value="1"/>
</dbReference>
<protein>
    <recommendedName>
        <fullName evidence="7">Chaperone SurA</fullName>
    </recommendedName>
    <alternativeName>
        <fullName evidence="7">Peptidyl-prolyl cis-trans isomerase SurA</fullName>
        <shortName evidence="7">PPIase SurA</shortName>
        <ecNumber evidence="7">5.2.1.8</ecNumber>
    </alternativeName>
    <alternativeName>
        <fullName evidence="7">Rotamase SurA</fullName>
    </alternativeName>
</protein>
<keyword evidence="3 7" id="KW-0574">Periplasm</keyword>
<evidence type="ECO:0000256" key="7">
    <source>
        <dbReference type="HAMAP-Rule" id="MF_01183"/>
    </source>
</evidence>
<dbReference type="PROSITE" id="PS50198">
    <property type="entry name" value="PPIC_PPIASE_2"/>
    <property type="match status" value="2"/>
</dbReference>
<keyword evidence="1 7" id="KW-0732">Signal</keyword>
<dbReference type="InterPro" id="IPR050280">
    <property type="entry name" value="OMP_Chaperone_SurA"/>
</dbReference>
<dbReference type="GO" id="GO:0030288">
    <property type="term" value="C:outer membrane-bounded periplasmic space"/>
    <property type="evidence" value="ECO:0007669"/>
    <property type="project" value="InterPro"/>
</dbReference>
<dbReference type="InterPro" id="IPR023034">
    <property type="entry name" value="PPIase_SurA"/>
</dbReference>
<evidence type="ECO:0000256" key="6">
    <source>
        <dbReference type="ARBA" id="ARBA00023235"/>
    </source>
</evidence>
<proteinExistence type="inferred from homology"/>
<keyword evidence="4 7" id="KW-0697">Rotamase</keyword>
<dbReference type="InterPro" id="IPR046357">
    <property type="entry name" value="PPIase_dom_sf"/>
</dbReference>
<dbReference type="EMBL" id="AP021881">
    <property type="protein sequence ID" value="BBP01996.1"/>
    <property type="molecule type" value="Genomic_DNA"/>
</dbReference>
<accession>A0A809RK95</accession>
<name>A0A809RK95_9PROT</name>
<keyword evidence="6 7" id="KW-0413">Isomerase</keyword>